<feature type="compositionally biased region" description="Acidic residues" evidence="6">
    <location>
        <begin position="52"/>
        <end position="66"/>
    </location>
</feature>
<dbReference type="Gene3D" id="3.40.605.10">
    <property type="entry name" value="Aldehyde Dehydrogenase, Chain A, domain 1"/>
    <property type="match status" value="1"/>
</dbReference>
<evidence type="ECO:0000256" key="2">
    <source>
        <dbReference type="ARBA" id="ARBA00023002"/>
    </source>
</evidence>
<dbReference type="InterPro" id="IPR016163">
    <property type="entry name" value="Ald_DH_C"/>
</dbReference>
<feature type="region of interest" description="Disordered" evidence="6">
    <location>
        <begin position="46"/>
        <end position="66"/>
    </location>
</feature>
<name>A0A8H7Y981_PSICU</name>
<feature type="compositionally biased region" description="Polar residues" evidence="6">
    <location>
        <begin position="357"/>
        <end position="366"/>
    </location>
</feature>
<dbReference type="Pfam" id="PF00171">
    <property type="entry name" value="Aldedh"/>
    <property type="match status" value="1"/>
</dbReference>
<evidence type="ECO:0000313" key="8">
    <source>
        <dbReference type="EMBL" id="KAG5173430.1"/>
    </source>
</evidence>
<feature type="compositionally biased region" description="Polar residues" evidence="6">
    <location>
        <begin position="200"/>
        <end position="209"/>
    </location>
</feature>
<accession>A0A8H7Y981</accession>
<evidence type="ECO:0000256" key="3">
    <source>
        <dbReference type="ARBA" id="ARBA00023027"/>
    </source>
</evidence>
<feature type="compositionally biased region" description="Polar residues" evidence="6">
    <location>
        <begin position="388"/>
        <end position="411"/>
    </location>
</feature>
<organism evidence="8">
    <name type="scientific">Psilocybe cubensis</name>
    <name type="common">Psychedelic mushroom</name>
    <name type="synonym">Stropharia cubensis</name>
    <dbReference type="NCBI Taxonomy" id="181762"/>
    <lineage>
        <taxon>Eukaryota</taxon>
        <taxon>Fungi</taxon>
        <taxon>Dikarya</taxon>
        <taxon>Basidiomycota</taxon>
        <taxon>Agaricomycotina</taxon>
        <taxon>Agaricomycetes</taxon>
        <taxon>Agaricomycetidae</taxon>
        <taxon>Agaricales</taxon>
        <taxon>Agaricineae</taxon>
        <taxon>Strophariaceae</taxon>
        <taxon>Psilocybe</taxon>
    </lineage>
</organism>
<proteinExistence type="inferred from homology"/>
<dbReference type="GO" id="GO:0005737">
    <property type="term" value="C:cytoplasm"/>
    <property type="evidence" value="ECO:0007669"/>
    <property type="project" value="TreeGrafter"/>
</dbReference>
<dbReference type="FunFam" id="3.40.605.10:FF:000004">
    <property type="entry name" value="Aldehyde dehydrogenase"/>
    <property type="match status" value="1"/>
</dbReference>
<dbReference type="FunFam" id="3.40.309.10:FF:000003">
    <property type="entry name" value="Aldehyde dehydrogenase"/>
    <property type="match status" value="1"/>
</dbReference>
<dbReference type="GO" id="GO:0006081">
    <property type="term" value="P:aldehyde metabolic process"/>
    <property type="evidence" value="ECO:0007669"/>
    <property type="project" value="InterPro"/>
</dbReference>
<dbReference type="InterPro" id="IPR029510">
    <property type="entry name" value="Ald_DH_CS_GLU"/>
</dbReference>
<protein>
    <recommendedName>
        <fullName evidence="7">Aldehyde dehydrogenase domain-containing protein</fullName>
    </recommendedName>
</protein>
<dbReference type="PROSITE" id="PS00687">
    <property type="entry name" value="ALDEHYDE_DEHYDR_GLU"/>
    <property type="match status" value="1"/>
</dbReference>
<dbReference type="EMBL" id="JAFIQS010000001">
    <property type="protein sequence ID" value="KAG5173430.1"/>
    <property type="molecule type" value="Genomic_DNA"/>
</dbReference>
<evidence type="ECO:0000259" key="7">
    <source>
        <dbReference type="Pfam" id="PF00171"/>
    </source>
</evidence>
<feature type="domain" description="Aldehyde dehydrogenase" evidence="7">
    <location>
        <begin position="561"/>
        <end position="978"/>
    </location>
</feature>
<dbReference type="PANTHER" id="PTHR43570:SF16">
    <property type="entry name" value="ALDEHYDE DEHYDROGENASE TYPE III, ISOFORM Q"/>
    <property type="match status" value="1"/>
</dbReference>
<feature type="compositionally biased region" description="Low complexity" evidence="6">
    <location>
        <begin position="165"/>
        <end position="179"/>
    </location>
</feature>
<feature type="compositionally biased region" description="Pro residues" evidence="6">
    <location>
        <begin position="117"/>
        <end position="126"/>
    </location>
</feature>
<keyword evidence="3" id="KW-0520">NAD</keyword>
<dbReference type="PANTHER" id="PTHR43570">
    <property type="entry name" value="ALDEHYDE DEHYDROGENASE"/>
    <property type="match status" value="1"/>
</dbReference>
<evidence type="ECO:0000256" key="4">
    <source>
        <dbReference type="PROSITE-ProRule" id="PRU10007"/>
    </source>
</evidence>
<reference evidence="8" key="1">
    <citation type="submission" date="2021-02" db="EMBL/GenBank/DDBJ databases">
        <title>Psilocybe cubensis genome.</title>
        <authorList>
            <person name="Mckernan K.J."/>
            <person name="Crawford S."/>
            <person name="Trippe A."/>
            <person name="Kane L.T."/>
            <person name="Mclaughlin S."/>
        </authorList>
    </citation>
    <scope>NUCLEOTIDE SEQUENCE [LARGE SCALE GENOMIC DNA]</scope>
    <source>
        <strain evidence="8">MGC-MH-2018</strain>
    </source>
</reference>
<feature type="region of interest" description="Disordered" evidence="6">
    <location>
        <begin position="357"/>
        <end position="414"/>
    </location>
</feature>
<keyword evidence="2 5" id="KW-0560">Oxidoreductase</keyword>
<evidence type="ECO:0000256" key="5">
    <source>
        <dbReference type="RuleBase" id="RU003345"/>
    </source>
</evidence>
<dbReference type="InterPro" id="IPR016162">
    <property type="entry name" value="Ald_DH_N"/>
</dbReference>
<dbReference type="InterPro" id="IPR015590">
    <property type="entry name" value="Aldehyde_DH_dom"/>
</dbReference>
<feature type="region of interest" description="Disordered" evidence="6">
    <location>
        <begin position="114"/>
        <end position="134"/>
    </location>
</feature>
<dbReference type="GO" id="GO:0004029">
    <property type="term" value="F:aldehyde dehydrogenase (NAD+) activity"/>
    <property type="evidence" value="ECO:0007669"/>
    <property type="project" value="TreeGrafter"/>
</dbReference>
<comment type="similarity">
    <text evidence="1 5">Belongs to the aldehyde dehydrogenase family.</text>
</comment>
<evidence type="ECO:0000256" key="1">
    <source>
        <dbReference type="ARBA" id="ARBA00009986"/>
    </source>
</evidence>
<comment type="caution">
    <text evidence="8">The sequence shown here is derived from an EMBL/GenBank/DDBJ whole genome shotgun (WGS) entry which is preliminary data.</text>
</comment>
<feature type="active site" evidence="4">
    <location>
        <position position="760"/>
    </location>
</feature>
<dbReference type="InterPro" id="IPR016161">
    <property type="entry name" value="Ald_DH/histidinol_DH"/>
</dbReference>
<evidence type="ECO:0000256" key="6">
    <source>
        <dbReference type="SAM" id="MobiDB-lite"/>
    </source>
</evidence>
<dbReference type="SUPFAM" id="SSF53720">
    <property type="entry name" value="ALDH-like"/>
    <property type="match status" value="1"/>
</dbReference>
<dbReference type="Gene3D" id="3.40.309.10">
    <property type="entry name" value="Aldehyde Dehydrogenase, Chain A, domain 2"/>
    <property type="match status" value="1"/>
</dbReference>
<feature type="region of interest" description="Disordered" evidence="6">
    <location>
        <begin position="165"/>
        <end position="251"/>
    </location>
</feature>
<gene>
    <name evidence="8" type="ORF">JR316_000086</name>
</gene>
<sequence>MSTVGQAACHLATGRQIPFHHHHHQLKAFTTLLDVRAMHHRTNRNDLHFHQDEDEDDDFSSDEESVTEDLYYNNRSRTQGNQSGVEYFTNSTGFEINGGDFSAVSGNAYYIRSPPSSGLPPSPMPQRPGTRPIQSSSVKYFEGASNFKITNGNFQAIGGDLYDYSSGSQSSSPSQGVPPRDGGLRPQTNESFRIPRSPIPSHTVTSGSSGALRPPSTAQRPSDIGMGTEFTNGKGSHSPKWKNDTSPAFSDESLLRISQERAIRYPSPGMPAPEASDEFSMELVVDSLEGGQHNTSFTNNQHSGRIYGDFSQTATSTTVIGAIHGGASTSSAPNLLTAANMPSSPSIMLQNNTMCADAPSSFSQEDLNPPTVLGPGPNRDASSEELDTQQGDNPHSRTSTEIQNMSTSSGTVRGKSKGLLSAWKFSYKVNAAYNESVRTESYNTKHKLISRLSSLKDLPVLVKSLAGPETIICLKFIRMPGTEIAVVHANSTWTKLLTNPANSLNHFNGKQIATTVTLTHIASFTHIERIPQLLSDVPSFVTTMADYTPIPEILNIHNELRKTFRSGKTKPLEWRRHQLRQLARFAKENADALAECLRLDLGRPKQEAIMAEVAPIVNRPLAAAEKLEEWMGPEAVTLTAPWNKTFKTRVERPPKGVVLIISPWNYPIVLTLQPLYGAIAAGCCAALKTSEFTPHWSAFVAQNLSKYIDPSAYRVILGAVPEITKALELKWDHIFYTGNGRVARIIAAAAAKHLTPLTLELGGKSPVIVDSTADISISAKRILWGKINNSGQICVAPDYVLAEKAIVPQLIEAFKQHYRAFYPDGALNSNSFSRIVSDAHFERLKGLLKRTNGKIVFGGKWEEGEGKRGFEPTLVVDVKEGDALLEEELFGPILPLVAVENLDEAIEFLGDRDHPLTLYLFSNDEEAKKKVLANTTSGNFWINDTFQQVGIDDLPFGGVGESGYGRQIMRYSFENFIYERGVVDVPFEDEPSFAARYPPYTDESLAIFSSALQAEIPASKVPNGRL</sequence>
<dbReference type="InterPro" id="IPR012394">
    <property type="entry name" value="Aldehyde_DH_NAD(P)"/>
</dbReference>
<dbReference type="AlphaFoldDB" id="A0A8H7Y981"/>